<dbReference type="HAMAP" id="MF_00839">
    <property type="entry name" value="HPF"/>
    <property type="match status" value="1"/>
</dbReference>
<dbReference type="GO" id="GO:0045900">
    <property type="term" value="P:negative regulation of translational elongation"/>
    <property type="evidence" value="ECO:0007669"/>
    <property type="project" value="TreeGrafter"/>
</dbReference>
<dbReference type="AlphaFoldDB" id="A0A9D9GWC1"/>
<protein>
    <recommendedName>
        <fullName evidence="2">Ribosome hibernation promoting factor</fullName>
        <shortName evidence="2">HPF</shortName>
    </recommendedName>
</protein>
<dbReference type="SUPFAM" id="SSF69754">
    <property type="entry name" value="Ribosome binding protein Y (YfiA homologue)"/>
    <property type="match status" value="1"/>
</dbReference>
<accession>A0A9D9GWC1</accession>
<dbReference type="InterPro" id="IPR038416">
    <property type="entry name" value="Ribosom_S30AE_C_sf"/>
</dbReference>
<dbReference type="InterPro" id="IPR036567">
    <property type="entry name" value="RHF-like"/>
</dbReference>
<dbReference type="Pfam" id="PF16321">
    <property type="entry name" value="Ribosom_S30AE_C"/>
    <property type="match status" value="1"/>
</dbReference>
<sequence>MKYQIIGKNIDVTDAIRNDIEKKLSRMDKYFVINDDVLCRAVVRSYSVGAKVEITIFTKQMTFRTEVRDNDLYAAVDFAIDKLEGQMRKLKTRMDRTKEADSLGKALAFENFLEEEGEGEDTLVRTKSIKLEPMTIDEAITRMEALGHSFFLYLDADDGEISVAYKRLDGGYGVIQAENQLR</sequence>
<reference evidence="4" key="2">
    <citation type="journal article" date="2021" name="PeerJ">
        <title>Extensive microbial diversity within the chicken gut microbiome revealed by metagenomics and culture.</title>
        <authorList>
            <person name="Gilroy R."/>
            <person name="Ravi A."/>
            <person name="Getino M."/>
            <person name="Pursley I."/>
            <person name="Horton D.L."/>
            <person name="Alikhan N.F."/>
            <person name="Baker D."/>
            <person name="Gharbi K."/>
            <person name="Hall N."/>
            <person name="Watson M."/>
            <person name="Adriaenssens E.M."/>
            <person name="Foster-Nyarko E."/>
            <person name="Jarju S."/>
            <person name="Secka A."/>
            <person name="Antonio M."/>
            <person name="Oren A."/>
            <person name="Chaudhuri R.R."/>
            <person name="La Ragione R."/>
            <person name="Hildebrand F."/>
            <person name="Pallen M.J."/>
        </authorList>
    </citation>
    <scope>NUCLEOTIDE SEQUENCE</scope>
    <source>
        <strain evidence="4">17113</strain>
    </source>
</reference>
<dbReference type="Gene3D" id="3.30.505.50">
    <property type="entry name" value="Sigma 54 modulation/S30EA ribosomal protein, C-terminal domain"/>
    <property type="match status" value="1"/>
</dbReference>
<comment type="similarity">
    <text evidence="2">Belongs to the HPF/YfiA ribosome-associated protein family. Long HPF subfamily.</text>
</comment>
<keyword evidence="1 2" id="KW-0810">Translation regulation</keyword>
<evidence type="ECO:0000313" key="5">
    <source>
        <dbReference type="Proteomes" id="UP000823634"/>
    </source>
</evidence>
<dbReference type="CDD" id="cd00552">
    <property type="entry name" value="RaiA"/>
    <property type="match status" value="1"/>
</dbReference>
<keyword evidence="2" id="KW-0963">Cytoplasm</keyword>
<dbReference type="PANTHER" id="PTHR33231:SF1">
    <property type="entry name" value="30S RIBOSOMAL PROTEIN"/>
    <property type="match status" value="1"/>
</dbReference>
<dbReference type="PANTHER" id="PTHR33231">
    <property type="entry name" value="30S RIBOSOMAL PROTEIN"/>
    <property type="match status" value="1"/>
</dbReference>
<feature type="domain" description="Sigma 54 modulation/S30EA ribosomal protein C-terminal" evidence="3">
    <location>
        <begin position="120"/>
        <end position="174"/>
    </location>
</feature>
<dbReference type="InterPro" id="IPR050574">
    <property type="entry name" value="HPF/YfiA_ribosome-assoc"/>
</dbReference>
<dbReference type="InterPro" id="IPR032528">
    <property type="entry name" value="Ribosom_S30AE_C"/>
</dbReference>
<dbReference type="GO" id="GO:0043024">
    <property type="term" value="F:ribosomal small subunit binding"/>
    <property type="evidence" value="ECO:0007669"/>
    <property type="project" value="TreeGrafter"/>
</dbReference>
<comment type="subcellular location">
    <subcellularLocation>
        <location evidence="2">Cytoplasm</location>
    </subcellularLocation>
</comment>
<organism evidence="4 5">
    <name type="scientific">Candidatus Alloenteromonas pullistercoris</name>
    <dbReference type="NCBI Taxonomy" id="2840785"/>
    <lineage>
        <taxon>Bacteria</taxon>
        <taxon>Bacillati</taxon>
        <taxon>Bacillota</taxon>
        <taxon>Bacillota incertae sedis</taxon>
        <taxon>Candidatus Alloenteromonas</taxon>
    </lineage>
</organism>
<reference evidence="4" key="1">
    <citation type="submission" date="2020-10" db="EMBL/GenBank/DDBJ databases">
        <authorList>
            <person name="Gilroy R."/>
        </authorList>
    </citation>
    <scope>NUCLEOTIDE SEQUENCE</scope>
    <source>
        <strain evidence="4">17113</strain>
    </source>
</reference>
<dbReference type="InterPro" id="IPR003489">
    <property type="entry name" value="RHF/RaiA"/>
</dbReference>
<dbReference type="Gene3D" id="3.30.160.100">
    <property type="entry name" value="Ribosome hibernation promotion factor-like"/>
    <property type="match status" value="1"/>
</dbReference>
<comment type="caution">
    <text evidence="4">The sequence shown here is derived from an EMBL/GenBank/DDBJ whole genome shotgun (WGS) entry which is preliminary data.</text>
</comment>
<dbReference type="InterPro" id="IPR034694">
    <property type="entry name" value="HPF_long/plastid"/>
</dbReference>
<dbReference type="Pfam" id="PF02482">
    <property type="entry name" value="Ribosomal_S30AE"/>
    <property type="match status" value="1"/>
</dbReference>
<evidence type="ECO:0000256" key="2">
    <source>
        <dbReference type="HAMAP-Rule" id="MF_00839"/>
    </source>
</evidence>
<evidence type="ECO:0000313" key="4">
    <source>
        <dbReference type="EMBL" id="MBO8426682.1"/>
    </source>
</evidence>
<dbReference type="NCBIfam" id="TIGR00741">
    <property type="entry name" value="yfiA"/>
    <property type="match status" value="1"/>
</dbReference>
<name>A0A9D9GWC1_9FIRM</name>
<comment type="subunit">
    <text evidence="2">Interacts with 100S ribosomes.</text>
</comment>
<dbReference type="EMBL" id="JADINA010000033">
    <property type="protein sequence ID" value="MBO8426682.1"/>
    <property type="molecule type" value="Genomic_DNA"/>
</dbReference>
<evidence type="ECO:0000256" key="1">
    <source>
        <dbReference type="ARBA" id="ARBA00022845"/>
    </source>
</evidence>
<comment type="function">
    <text evidence="2">Required for dimerization of active 70S ribosomes into 100S ribosomes in stationary phase; 100S ribosomes are translationally inactive and sometimes present during exponential growth.</text>
</comment>
<gene>
    <name evidence="4" type="primary">raiA</name>
    <name evidence="2" type="synonym">hpf</name>
    <name evidence="4" type="ORF">IAC61_05145</name>
</gene>
<evidence type="ECO:0000259" key="3">
    <source>
        <dbReference type="Pfam" id="PF16321"/>
    </source>
</evidence>
<proteinExistence type="inferred from homology"/>
<dbReference type="Proteomes" id="UP000823634">
    <property type="component" value="Unassembled WGS sequence"/>
</dbReference>
<dbReference type="GO" id="GO:0022627">
    <property type="term" value="C:cytosolic small ribosomal subunit"/>
    <property type="evidence" value="ECO:0007669"/>
    <property type="project" value="TreeGrafter"/>
</dbReference>